<evidence type="ECO:0000313" key="2">
    <source>
        <dbReference type="EMBL" id="EFA09720.1"/>
    </source>
</evidence>
<evidence type="ECO:0000256" key="1">
    <source>
        <dbReference type="SAM" id="MobiDB-lite"/>
    </source>
</evidence>
<dbReference type="HOGENOM" id="CLU_1139304_0_0_1"/>
<reference evidence="2 3" key="1">
    <citation type="journal article" date="2008" name="Nature">
        <title>The genome of the model beetle and pest Tribolium castaneum.</title>
        <authorList>
            <consortium name="Tribolium Genome Sequencing Consortium"/>
            <person name="Richards S."/>
            <person name="Gibbs R.A."/>
            <person name="Weinstock G.M."/>
            <person name="Brown S.J."/>
            <person name="Denell R."/>
            <person name="Beeman R.W."/>
            <person name="Gibbs R."/>
            <person name="Beeman R.W."/>
            <person name="Brown S.J."/>
            <person name="Bucher G."/>
            <person name="Friedrich M."/>
            <person name="Grimmelikhuijzen C.J."/>
            <person name="Klingler M."/>
            <person name="Lorenzen M."/>
            <person name="Richards S."/>
            <person name="Roth S."/>
            <person name="Schroder R."/>
            <person name="Tautz D."/>
            <person name="Zdobnov E.M."/>
            <person name="Muzny D."/>
            <person name="Gibbs R.A."/>
            <person name="Weinstock G.M."/>
            <person name="Attaway T."/>
            <person name="Bell S."/>
            <person name="Buhay C.J."/>
            <person name="Chandrabose M.N."/>
            <person name="Chavez D."/>
            <person name="Clerk-Blankenburg K.P."/>
            <person name="Cree A."/>
            <person name="Dao M."/>
            <person name="Davis C."/>
            <person name="Chacko J."/>
            <person name="Dinh H."/>
            <person name="Dugan-Rocha S."/>
            <person name="Fowler G."/>
            <person name="Garner T.T."/>
            <person name="Garnes J."/>
            <person name="Gnirke A."/>
            <person name="Hawes A."/>
            <person name="Hernandez J."/>
            <person name="Hines S."/>
            <person name="Holder M."/>
            <person name="Hume J."/>
            <person name="Jhangiani S.N."/>
            <person name="Joshi V."/>
            <person name="Khan Z.M."/>
            <person name="Jackson L."/>
            <person name="Kovar C."/>
            <person name="Kowis A."/>
            <person name="Lee S."/>
            <person name="Lewis L.R."/>
            <person name="Margolis J."/>
            <person name="Morgan M."/>
            <person name="Nazareth L.V."/>
            <person name="Nguyen N."/>
            <person name="Okwuonu G."/>
            <person name="Parker D."/>
            <person name="Richards S."/>
            <person name="Ruiz S.J."/>
            <person name="Santibanez J."/>
            <person name="Savard J."/>
            <person name="Scherer S.E."/>
            <person name="Schneider B."/>
            <person name="Sodergren E."/>
            <person name="Tautz D."/>
            <person name="Vattahil S."/>
            <person name="Villasana D."/>
            <person name="White C.S."/>
            <person name="Wright R."/>
            <person name="Park Y."/>
            <person name="Beeman R.W."/>
            <person name="Lord J."/>
            <person name="Oppert B."/>
            <person name="Lorenzen M."/>
            <person name="Brown S."/>
            <person name="Wang L."/>
            <person name="Savard J."/>
            <person name="Tautz D."/>
            <person name="Richards S."/>
            <person name="Weinstock G."/>
            <person name="Gibbs R.A."/>
            <person name="Liu Y."/>
            <person name="Worley K."/>
            <person name="Weinstock G."/>
            <person name="Elsik C.G."/>
            <person name="Reese J.T."/>
            <person name="Elhaik E."/>
            <person name="Landan G."/>
            <person name="Graur D."/>
            <person name="Arensburger P."/>
            <person name="Atkinson P."/>
            <person name="Beeman R.W."/>
            <person name="Beidler J."/>
            <person name="Brown S.J."/>
            <person name="Demuth J.P."/>
            <person name="Drury D.W."/>
            <person name="Du Y.Z."/>
            <person name="Fujiwara H."/>
            <person name="Lorenzen M."/>
            <person name="Maselli V."/>
            <person name="Osanai M."/>
            <person name="Park Y."/>
            <person name="Robertson H.M."/>
            <person name="Tu Z."/>
            <person name="Wang J.J."/>
            <person name="Wang S."/>
            <person name="Richards S."/>
            <person name="Song H."/>
            <person name="Zhang L."/>
            <person name="Sodergren E."/>
            <person name="Werner D."/>
            <person name="Stanke M."/>
            <person name="Morgenstern B."/>
            <person name="Solovyev V."/>
            <person name="Kosarev P."/>
            <person name="Brown G."/>
            <person name="Chen H.C."/>
            <person name="Ermolaeva O."/>
            <person name="Hlavina W."/>
            <person name="Kapustin Y."/>
            <person name="Kiryutin B."/>
            <person name="Kitts P."/>
            <person name="Maglott D."/>
            <person name="Pruitt K."/>
            <person name="Sapojnikov V."/>
            <person name="Souvorov A."/>
            <person name="Mackey A.J."/>
            <person name="Waterhouse R.M."/>
            <person name="Wyder S."/>
            <person name="Zdobnov E.M."/>
            <person name="Zdobnov E.M."/>
            <person name="Wyder S."/>
            <person name="Kriventseva E.V."/>
            <person name="Kadowaki T."/>
            <person name="Bork P."/>
            <person name="Aranda M."/>
            <person name="Bao R."/>
            <person name="Beermann A."/>
            <person name="Berns N."/>
            <person name="Bolognesi R."/>
            <person name="Bonneton F."/>
            <person name="Bopp D."/>
            <person name="Brown S.J."/>
            <person name="Bucher G."/>
            <person name="Butts T."/>
            <person name="Chaumot A."/>
            <person name="Denell R.E."/>
            <person name="Ferrier D.E."/>
            <person name="Friedrich M."/>
            <person name="Gordon C.M."/>
            <person name="Jindra M."/>
            <person name="Klingler M."/>
            <person name="Lan Q."/>
            <person name="Lattorff H.M."/>
            <person name="Laudet V."/>
            <person name="von Levetsow C."/>
            <person name="Liu Z."/>
            <person name="Lutz R."/>
            <person name="Lynch J.A."/>
            <person name="da Fonseca R.N."/>
            <person name="Posnien N."/>
            <person name="Reuter R."/>
            <person name="Roth S."/>
            <person name="Savard J."/>
            <person name="Schinko J.B."/>
            <person name="Schmitt C."/>
            <person name="Schoppmeier M."/>
            <person name="Schroder R."/>
            <person name="Shippy T.D."/>
            <person name="Simonnet F."/>
            <person name="Marques-Souza H."/>
            <person name="Tautz D."/>
            <person name="Tomoyasu Y."/>
            <person name="Trauner J."/>
            <person name="Van der Zee M."/>
            <person name="Vervoort M."/>
            <person name="Wittkopp N."/>
            <person name="Wimmer E.A."/>
            <person name="Yang X."/>
            <person name="Jones A.K."/>
            <person name="Sattelle D.B."/>
            <person name="Ebert P.R."/>
            <person name="Nelson D."/>
            <person name="Scott J.G."/>
            <person name="Beeman R.W."/>
            <person name="Muthukrishnan S."/>
            <person name="Kramer K.J."/>
            <person name="Arakane Y."/>
            <person name="Beeman R.W."/>
            <person name="Zhu Q."/>
            <person name="Hogenkamp D."/>
            <person name="Dixit R."/>
            <person name="Oppert B."/>
            <person name="Jiang H."/>
            <person name="Zou Z."/>
            <person name="Marshall J."/>
            <person name="Elpidina E."/>
            <person name="Vinokurov K."/>
            <person name="Oppert C."/>
            <person name="Zou Z."/>
            <person name="Evans J."/>
            <person name="Lu Z."/>
            <person name="Zhao P."/>
            <person name="Sumathipala N."/>
            <person name="Altincicek B."/>
            <person name="Vilcinskas A."/>
            <person name="Williams M."/>
            <person name="Hultmark D."/>
            <person name="Hetru C."/>
            <person name="Jiang H."/>
            <person name="Grimmelikhuijzen C.J."/>
            <person name="Hauser F."/>
            <person name="Cazzamali G."/>
            <person name="Williamson M."/>
            <person name="Park Y."/>
            <person name="Li B."/>
            <person name="Tanaka Y."/>
            <person name="Predel R."/>
            <person name="Neupert S."/>
            <person name="Schachtner J."/>
            <person name="Verleyen P."/>
            <person name="Raible F."/>
            <person name="Bork P."/>
            <person name="Friedrich M."/>
            <person name="Walden K.K."/>
            <person name="Robertson H.M."/>
            <person name="Angeli S."/>
            <person name="Foret S."/>
            <person name="Bucher G."/>
            <person name="Schuetz S."/>
            <person name="Maleszka R."/>
            <person name="Wimmer E.A."/>
            <person name="Beeman R.W."/>
            <person name="Lorenzen M."/>
            <person name="Tomoyasu Y."/>
            <person name="Miller S.C."/>
            <person name="Grossmann D."/>
            <person name="Bucher G."/>
        </authorList>
    </citation>
    <scope>NUCLEOTIDE SEQUENCE [LARGE SCALE GENOMIC DNA]</scope>
    <source>
        <strain evidence="2 3">Georgia GA2</strain>
    </source>
</reference>
<sequence length="244" mass="27462">MHYKTVFFLTRRNKLNGANPVFAAYWRLFSLLITDVAIGKFNTILVPKGCESRSHHLRSAHNGRIPICAQTSPLAILRLSLAHYRDQSLPSPSQTSSPAGAFRHMLLEQPPPFSAGEAPKLNYSHPRSPSSGRKARRYLGPTLLTFDSIFRHPLPLPTVYLFMHDFRFKQFLDASIYKLSIRSVLCQFARALCDHQSNSYRRQSAAPSRVCTHNISRLSSLLDRLCPHAAHGGPPKPQQEYGTA</sequence>
<organism evidence="2 3">
    <name type="scientific">Tribolium castaneum</name>
    <name type="common">Red flour beetle</name>
    <dbReference type="NCBI Taxonomy" id="7070"/>
    <lineage>
        <taxon>Eukaryota</taxon>
        <taxon>Metazoa</taxon>
        <taxon>Ecdysozoa</taxon>
        <taxon>Arthropoda</taxon>
        <taxon>Hexapoda</taxon>
        <taxon>Insecta</taxon>
        <taxon>Pterygota</taxon>
        <taxon>Neoptera</taxon>
        <taxon>Endopterygota</taxon>
        <taxon>Coleoptera</taxon>
        <taxon>Polyphaga</taxon>
        <taxon>Cucujiformia</taxon>
        <taxon>Tenebrionidae</taxon>
        <taxon>Tenebrionidae incertae sedis</taxon>
        <taxon>Tribolium</taxon>
    </lineage>
</organism>
<dbReference type="AlphaFoldDB" id="D6WZE1"/>
<accession>D6WZE1</accession>
<gene>
    <name evidence="2" type="primary">GLEAN_11853</name>
    <name evidence="2" type="ORF">TcasGA2_TC011853</name>
</gene>
<keyword evidence="3" id="KW-1185">Reference proteome</keyword>
<evidence type="ECO:0000313" key="3">
    <source>
        <dbReference type="Proteomes" id="UP000007266"/>
    </source>
</evidence>
<feature type="region of interest" description="Disordered" evidence="1">
    <location>
        <begin position="115"/>
        <end position="134"/>
    </location>
</feature>
<proteinExistence type="predicted"/>
<dbReference type="InParanoid" id="D6WZE1"/>
<protein>
    <submittedName>
        <fullName evidence="2">Uncharacterized protein</fullName>
    </submittedName>
</protein>
<dbReference type="Proteomes" id="UP000007266">
    <property type="component" value="Linkage group 9"/>
</dbReference>
<name>D6WZE1_TRICA</name>
<reference evidence="2 3" key="2">
    <citation type="journal article" date="2010" name="Nucleic Acids Res.">
        <title>BeetleBase in 2010: revisions to provide comprehensive genomic information for Tribolium castaneum.</title>
        <authorList>
            <person name="Kim H.S."/>
            <person name="Murphy T."/>
            <person name="Xia J."/>
            <person name="Caragea D."/>
            <person name="Park Y."/>
            <person name="Beeman R.W."/>
            <person name="Lorenzen M.D."/>
            <person name="Butcher S."/>
            <person name="Manak J.R."/>
            <person name="Brown S.J."/>
        </authorList>
    </citation>
    <scope>GENOME REANNOTATION</scope>
    <source>
        <strain evidence="2 3">Georgia GA2</strain>
    </source>
</reference>
<dbReference type="EMBL" id="KQ971372">
    <property type="protein sequence ID" value="EFA09720.1"/>
    <property type="molecule type" value="Genomic_DNA"/>
</dbReference>